<evidence type="ECO:0000259" key="9">
    <source>
        <dbReference type="Pfam" id="PF18052"/>
    </source>
</evidence>
<evidence type="ECO:0000256" key="4">
    <source>
        <dbReference type="ARBA" id="ARBA00022741"/>
    </source>
</evidence>
<dbReference type="SUPFAM" id="SSF52540">
    <property type="entry name" value="P-loop containing nucleoside triphosphate hydrolases"/>
    <property type="match status" value="1"/>
</dbReference>
<feature type="region of interest" description="Disordered" evidence="7">
    <location>
        <begin position="236"/>
        <end position="258"/>
    </location>
</feature>
<dbReference type="Gene3D" id="3.80.10.10">
    <property type="entry name" value="Ribonuclease Inhibitor"/>
    <property type="match status" value="1"/>
</dbReference>
<evidence type="ECO:0000256" key="7">
    <source>
        <dbReference type="SAM" id="MobiDB-lite"/>
    </source>
</evidence>
<dbReference type="Pfam" id="PF00931">
    <property type="entry name" value="NB-ARC"/>
    <property type="match status" value="2"/>
</dbReference>
<feature type="domain" description="R13L1/DRL21-like LRR repeat region" evidence="11">
    <location>
        <begin position="725"/>
        <end position="856"/>
    </location>
</feature>
<evidence type="ECO:0000259" key="11">
    <source>
        <dbReference type="Pfam" id="PF25019"/>
    </source>
</evidence>
<comment type="similarity">
    <text evidence="1">Belongs to the disease resistance NB-LRR family.</text>
</comment>
<dbReference type="InterPro" id="IPR058922">
    <property type="entry name" value="WHD_DRP"/>
</dbReference>
<dbReference type="OrthoDB" id="2973320at2759"/>
<feature type="domain" description="Disease resistance N-terminal" evidence="9">
    <location>
        <begin position="31"/>
        <end position="112"/>
    </location>
</feature>
<feature type="domain" description="NB-ARC" evidence="8">
    <location>
        <begin position="267"/>
        <end position="391"/>
    </location>
</feature>
<evidence type="ECO:0000256" key="5">
    <source>
        <dbReference type="ARBA" id="ARBA00022821"/>
    </source>
</evidence>
<accession>A0A804JEN7</accession>
<reference evidence="12" key="1">
    <citation type="submission" date="2021-03" db="EMBL/GenBank/DDBJ databases">
        <authorList>
            <consortium name="Genoscope - CEA"/>
            <person name="William W."/>
        </authorList>
    </citation>
    <scope>NUCLEOTIDE SEQUENCE</scope>
    <source>
        <strain evidence="12">Doubled-haploid Pahang</strain>
    </source>
</reference>
<dbReference type="InterPro" id="IPR041118">
    <property type="entry name" value="Rx_N"/>
</dbReference>
<evidence type="ECO:0000313" key="12">
    <source>
        <dbReference type="EMBL" id="CAG1845827.1"/>
    </source>
</evidence>
<keyword evidence="3" id="KW-0677">Repeat</keyword>
<evidence type="ECO:0000313" key="13">
    <source>
        <dbReference type="EnsemblPlants" id="Ma06_p10160.1"/>
    </source>
</evidence>
<dbReference type="SUPFAM" id="SSF52058">
    <property type="entry name" value="L domain-like"/>
    <property type="match status" value="1"/>
</dbReference>
<dbReference type="EnsemblPlants" id="Ma06_t10160.1">
    <property type="protein sequence ID" value="Ma06_p10160.1"/>
    <property type="gene ID" value="Ma06_g10160"/>
</dbReference>
<dbReference type="Gramene" id="Ma06_t10160.1">
    <property type="protein sequence ID" value="Ma06_p10160.1"/>
    <property type="gene ID" value="Ma06_g10160"/>
</dbReference>
<dbReference type="Gene3D" id="3.40.50.300">
    <property type="entry name" value="P-loop containing nucleotide triphosphate hydrolases"/>
    <property type="match status" value="1"/>
</dbReference>
<evidence type="ECO:0000256" key="6">
    <source>
        <dbReference type="ARBA" id="ARBA00022840"/>
    </source>
</evidence>
<dbReference type="Pfam" id="PF18052">
    <property type="entry name" value="Rx_N"/>
    <property type="match status" value="1"/>
</dbReference>
<evidence type="ECO:0000256" key="1">
    <source>
        <dbReference type="ARBA" id="ARBA00008894"/>
    </source>
</evidence>
<keyword evidence="14" id="KW-1185">Reference proteome</keyword>
<dbReference type="GO" id="GO:0051707">
    <property type="term" value="P:response to other organism"/>
    <property type="evidence" value="ECO:0007669"/>
    <property type="project" value="UniProtKB-ARBA"/>
</dbReference>
<dbReference type="InterPro" id="IPR056789">
    <property type="entry name" value="LRR_R13L1-DRL21"/>
</dbReference>
<evidence type="ECO:0000259" key="10">
    <source>
        <dbReference type="Pfam" id="PF23559"/>
    </source>
</evidence>
<feature type="compositionally biased region" description="Basic and acidic residues" evidence="7">
    <location>
        <begin position="236"/>
        <end position="256"/>
    </location>
</feature>
<evidence type="ECO:0000256" key="3">
    <source>
        <dbReference type="ARBA" id="ARBA00022737"/>
    </source>
</evidence>
<dbReference type="Proteomes" id="UP000012960">
    <property type="component" value="Unplaced"/>
</dbReference>
<dbReference type="GO" id="GO:0005524">
    <property type="term" value="F:ATP binding"/>
    <property type="evidence" value="ECO:0007669"/>
    <property type="project" value="UniProtKB-KW"/>
</dbReference>
<reference evidence="13" key="2">
    <citation type="submission" date="2021-05" db="UniProtKB">
        <authorList>
            <consortium name="EnsemblPlants"/>
        </authorList>
    </citation>
    <scope>IDENTIFICATION</scope>
    <source>
        <strain evidence="13">subsp. malaccensis</strain>
    </source>
</reference>
<keyword evidence="6" id="KW-0067">ATP-binding</keyword>
<organism evidence="13 14">
    <name type="scientific">Musa acuminata subsp. malaccensis</name>
    <name type="common">Wild banana</name>
    <name type="synonym">Musa malaccensis</name>
    <dbReference type="NCBI Taxonomy" id="214687"/>
    <lineage>
        <taxon>Eukaryota</taxon>
        <taxon>Viridiplantae</taxon>
        <taxon>Streptophyta</taxon>
        <taxon>Embryophyta</taxon>
        <taxon>Tracheophyta</taxon>
        <taxon>Spermatophyta</taxon>
        <taxon>Magnoliopsida</taxon>
        <taxon>Liliopsida</taxon>
        <taxon>Zingiberales</taxon>
        <taxon>Musaceae</taxon>
        <taxon>Musa</taxon>
    </lineage>
</organism>
<name>A0A804JEN7_MUSAM</name>
<gene>
    <name evidence="12" type="ORF">GSMUA_156220.1</name>
</gene>
<evidence type="ECO:0000256" key="2">
    <source>
        <dbReference type="ARBA" id="ARBA00022614"/>
    </source>
</evidence>
<dbReference type="PANTHER" id="PTHR36766">
    <property type="entry name" value="PLANT BROAD-SPECTRUM MILDEW RESISTANCE PROTEIN RPW8"/>
    <property type="match status" value="1"/>
</dbReference>
<sequence length="932" mass="105960">MDREELLRNLVSKLGELAPLVELWNKGFGWLCSTVGSEISRLLSVEDDVQKLHRTLLRAQSLLSDAEDRRYIVDESVKGWLLELKAVAFDADDLLDRYRTLLDVAKLAKDGDSRKRKRFWFGFIGPDLGLLQRRSIGIEVAKIQDRFKEIADGRNNLQLKPSDGSRRAKSSPDSVPPLAVACFDRSNVVGRDEDCERIVRALTKECETVPSVIPIYGVAGVGKTALAQLVFDHFSEKDRGENHPNPKRPSGDDKGKGPAVAVGDDEYFDLKIWVSLPKGCDVITATKEIVDDITKKTCNDRSLNILHHRLKELLDGKKFLLVLDNFWAEDCTFWDTLRAPLRYGAKGSKVLITTRSKVVSSRMTTQPVLPLEGLNESDCWALLRGVAFPHPEETVVSNLEEIGRKIVSRCQGSPLAAKSLGAILYDENDEEIWESIHQEMWALEENNNEILSRLMISYRHLTYPLKQCFAYCSLFPNGYEFDKDEVVQMWIAEGLVQRNGPRKPEAIGGRYFDRLLWGSFFERSHKQKYRMPSLIHDLARLVSKNELLIVEDGVLHDPPERPRYASLFHPNLSTVTLEKLYAYERLRTLRSYGESKVGQVPKDLFFKLKWLRLLDLSNSDIEELPDSVGDLLLLRYLGLRGTGIRRLPESVSNLYNLKTLELSECDKLSELPKGTSKLVNLRHLGLHLDWEKDADLNSMPPGIGRLTSLQTLSRFTVTAGSECNIGELKDLNLKGELCISKLEKMADAGDAGAANLMGKKYIRKLALRWTAQPLQTSADENRRRNPHEQVADRLRPHWNLEHLWIVNYPGRTFPNWMDDRSLWKLETMRLSGCVGCERFPSLGRLPRLKKLHVEKMDRLRNLGNILGFPTLEVLTIRNMLILEKLFEVEAGEIPTLRELNLVSCPKLRELIPLPSTTIKLEISDCELLNSAS</sequence>
<dbReference type="AlphaFoldDB" id="A0A804JEN7"/>
<feature type="domain" description="Disease resistance protein winged helix" evidence="10">
    <location>
        <begin position="474"/>
        <end position="539"/>
    </location>
</feature>
<keyword evidence="5" id="KW-0611">Plant defense</keyword>
<protein>
    <submittedName>
        <fullName evidence="12">(wild Malaysian banana) hypothetical protein</fullName>
    </submittedName>
</protein>
<feature type="domain" description="NB-ARC" evidence="8">
    <location>
        <begin position="192"/>
        <end position="239"/>
    </location>
</feature>
<dbReference type="InterPro" id="IPR042197">
    <property type="entry name" value="Apaf_helical"/>
</dbReference>
<dbReference type="EMBL" id="HG996471">
    <property type="protein sequence ID" value="CAG1845827.1"/>
    <property type="molecule type" value="Genomic_DNA"/>
</dbReference>
<keyword evidence="4" id="KW-0547">Nucleotide-binding</keyword>
<evidence type="ECO:0000259" key="8">
    <source>
        <dbReference type="Pfam" id="PF00931"/>
    </source>
</evidence>
<dbReference type="InterPro" id="IPR032675">
    <property type="entry name" value="LRR_dom_sf"/>
</dbReference>
<dbReference type="Gene3D" id="1.10.8.430">
    <property type="entry name" value="Helical domain of apoptotic protease-activating factors"/>
    <property type="match status" value="1"/>
</dbReference>
<evidence type="ECO:0000313" key="14">
    <source>
        <dbReference type="Proteomes" id="UP000012960"/>
    </source>
</evidence>
<dbReference type="OMA" id="FPTKIWV"/>
<dbReference type="InterPro" id="IPR027417">
    <property type="entry name" value="P-loop_NTPase"/>
</dbReference>
<proteinExistence type="inferred from homology"/>
<dbReference type="PRINTS" id="PR00364">
    <property type="entry name" value="DISEASERSIST"/>
</dbReference>
<dbReference type="InParanoid" id="A0A804JEN7"/>
<dbReference type="FunCoup" id="A0A804JEN7">
    <property type="interactions" value="3"/>
</dbReference>
<dbReference type="PANTHER" id="PTHR36766:SF40">
    <property type="entry name" value="DISEASE RESISTANCE PROTEIN RGA3"/>
    <property type="match status" value="1"/>
</dbReference>
<dbReference type="GO" id="GO:0043531">
    <property type="term" value="F:ADP binding"/>
    <property type="evidence" value="ECO:0007669"/>
    <property type="project" value="InterPro"/>
</dbReference>
<dbReference type="Gene3D" id="1.20.5.4130">
    <property type="match status" value="1"/>
</dbReference>
<dbReference type="Pfam" id="PF23559">
    <property type="entry name" value="WHD_DRP"/>
    <property type="match status" value="1"/>
</dbReference>
<dbReference type="InterPro" id="IPR002182">
    <property type="entry name" value="NB-ARC"/>
</dbReference>
<dbReference type="Pfam" id="PF25019">
    <property type="entry name" value="LRR_R13L1-DRL21"/>
    <property type="match status" value="1"/>
</dbReference>
<keyword evidence="2" id="KW-0433">Leucine-rich repeat</keyword>
<dbReference type="GO" id="GO:0006952">
    <property type="term" value="P:defense response"/>
    <property type="evidence" value="ECO:0007669"/>
    <property type="project" value="UniProtKB-KW"/>
</dbReference>
<feature type="region of interest" description="Disordered" evidence="7">
    <location>
        <begin position="156"/>
        <end position="175"/>
    </location>
</feature>